<dbReference type="GO" id="GO:0016020">
    <property type="term" value="C:membrane"/>
    <property type="evidence" value="ECO:0007669"/>
    <property type="project" value="UniProtKB-SubCell"/>
</dbReference>
<organism evidence="8 9">
    <name type="scientific">Gossypium tomentosum</name>
    <name type="common">Hawaiian cotton</name>
    <name type="synonym">Gossypium sandvicense</name>
    <dbReference type="NCBI Taxonomy" id="34277"/>
    <lineage>
        <taxon>Eukaryota</taxon>
        <taxon>Viridiplantae</taxon>
        <taxon>Streptophyta</taxon>
        <taxon>Embryophyta</taxon>
        <taxon>Tracheophyta</taxon>
        <taxon>Spermatophyta</taxon>
        <taxon>Magnoliopsida</taxon>
        <taxon>eudicotyledons</taxon>
        <taxon>Gunneridae</taxon>
        <taxon>Pentapetalae</taxon>
        <taxon>rosids</taxon>
        <taxon>malvids</taxon>
        <taxon>Malvales</taxon>
        <taxon>Malvaceae</taxon>
        <taxon>Malvoideae</taxon>
        <taxon>Gossypium</taxon>
    </lineage>
</organism>
<dbReference type="InterPro" id="IPR018253">
    <property type="entry name" value="DnaJ_domain_CS"/>
</dbReference>
<evidence type="ECO:0000256" key="3">
    <source>
        <dbReference type="ARBA" id="ARBA00023136"/>
    </source>
</evidence>
<evidence type="ECO:0000256" key="5">
    <source>
        <dbReference type="SAM" id="Coils"/>
    </source>
</evidence>
<dbReference type="PROSITE" id="PS50076">
    <property type="entry name" value="DNAJ_2"/>
    <property type="match status" value="1"/>
</dbReference>
<sequence>MRSKKMEGTSAPSLRRDPYEVLCVSRDSSDQEIKTAYRKLALKYHPDKNANNPDASELFKEVAYSYSILSDPEKRRQYDTAGFEAVEDSMDMEIDLSNLGTVNTMFAALFSKLGVPIKTTISANVLEEALNGTVTVRPLPIGTSVSGKVDKQCAHFFGVTINDEQAECGIVVRVTSTAQSKFKLLYFEHDINGGYGLALQEDSEKTGKVTSAGMYFLHFQVYRMDSTVNALAIAKDPESAFFKRLEGLQPCEVSELKSGTHIFAVYGDNFFKTATYTIEALCAKSYEDTTENLKDIESQILRKRNELRQFETEYRKALARFQEVTNQYTQEKQSVDELLKQRDSIHATFTVTRPPSGISNLSNGSSSKVPGETESPTEDGNSDGKDKSGKKKWFNLNLMGSDKKLG</sequence>
<dbReference type="FunFam" id="1.10.287.110:FF:000097">
    <property type="entry name" value="Chaperone protein dnaJ 16"/>
    <property type="match status" value="1"/>
</dbReference>
<dbReference type="EMBL" id="CM017614">
    <property type="protein sequence ID" value="TYI30116.1"/>
    <property type="molecule type" value="Genomic_DNA"/>
</dbReference>
<protein>
    <recommendedName>
        <fullName evidence="7">J domain-containing protein</fullName>
    </recommendedName>
</protein>
<evidence type="ECO:0000256" key="2">
    <source>
        <dbReference type="ARBA" id="ARBA00023054"/>
    </source>
</evidence>
<dbReference type="AlphaFoldDB" id="A0A5D2QNU8"/>
<gene>
    <name evidence="8" type="ORF">ES332_A05G362800v1</name>
</gene>
<feature type="coiled-coil region" evidence="5">
    <location>
        <begin position="286"/>
        <end position="341"/>
    </location>
</feature>
<dbReference type="PANTHER" id="PTHR44272">
    <property type="entry name" value="DNAJ DOMAIN (PROKARYOTIC HEAT SHOCK PROTEIN)"/>
    <property type="match status" value="1"/>
</dbReference>
<name>A0A5D2QNU8_GOSTO</name>
<dbReference type="InterPro" id="IPR036869">
    <property type="entry name" value="J_dom_sf"/>
</dbReference>
<comment type="subcellular location">
    <subcellularLocation>
        <location evidence="1">Membrane</location>
    </subcellularLocation>
</comment>
<keyword evidence="4" id="KW-0143">Chaperone</keyword>
<dbReference type="CDD" id="cd06257">
    <property type="entry name" value="DnaJ"/>
    <property type="match status" value="1"/>
</dbReference>
<dbReference type="PROSITE" id="PS00636">
    <property type="entry name" value="DNAJ_1"/>
    <property type="match status" value="1"/>
</dbReference>
<feature type="compositionally biased region" description="Low complexity" evidence="6">
    <location>
        <begin position="356"/>
        <end position="367"/>
    </location>
</feature>
<evidence type="ECO:0000313" key="8">
    <source>
        <dbReference type="EMBL" id="TYI30116.1"/>
    </source>
</evidence>
<dbReference type="Proteomes" id="UP000322667">
    <property type="component" value="Chromosome A05"/>
</dbReference>
<dbReference type="PANTHER" id="PTHR44272:SF3">
    <property type="entry name" value="J DOMAIN-CONTAINING PROTEIN"/>
    <property type="match status" value="1"/>
</dbReference>
<evidence type="ECO:0000256" key="1">
    <source>
        <dbReference type="ARBA" id="ARBA00004370"/>
    </source>
</evidence>
<keyword evidence="9" id="KW-1185">Reference proteome</keyword>
<proteinExistence type="predicted"/>
<evidence type="ECO:0000313" key="9">
    <source>
        <dbReference type="Proteomes" id="UP000322667"/>
    </source>
</evidence>
<dbReference type="InterPro" id="IPR001623">
    <property type="entry name" value="DnaJ_domain"/>
</dbReference>
<dbReference type="PRINTS" id="PR00625">
    <property type="entry name" value="JDOMAIN"/>
</dbReference>
<dbReference type="SUPFAM" id="SSF46565">
    <property type="entry name" value="Chaperone J-domain"/>
    <property type="match status" value="1"/>
</dbReference>
<reference evidence="8 9" key="1">
    <citation type="submission" date="2019-07" db="EMBL/GenBank/DDBJ databases">
        <title>WGS assembly of Gossypium tomentosum.</title>
        <authorList>
            <person name="Chen Z.J."/>
            <person name="Sreedasyam A."/>
            <person name="Ando A."/>
            <person name="Song Q."/>
            <person name="De L."/>
            <person name="Hulse-Kemp A."/>
            <person name="Ding M."/>
            <person name="Ye W."/>
            <person name="Kirkbride R."/>
            <person name="Jenkins J."/>
            <person name="Plott C."/>
            <person name="Lovell J."/>
            <person name="Lin Y.-M."/>
            <person name="Vaughn R."/>
            <person name="Liu B."/>
            <person name="Li W."/>
            <person name="Simpson S."/>
            <person name="Scheffler B."/>
            <person name="Saski C."/>
            <person name="Grover C."/>
            <person name="Hu G."/>
            <person name="Conover J."/>
            <person name="Carlson J."/>
            <person name="Shu S."/>
            <person name="Boston L."/>
            <person name="Williams M."/>
            <person name="Peterson D."/>
            <person name="Mcgee K."/>
            <person name="Jones D."/>
            <person name="Wendel J."/>
            <person name="Stelly D."/>
            <person name="Grimwood J."/>
            <person name="Schmutz J."/>
        </authorList>
    </citation>
    <scope>NUCLEOTIDE SEQUENCE [LARGE SCALE GENOMIC DNA]</scope>
    <source>
        <strain evidence="8">7179.01</strain>
    </source>
</reference>
<keyword evidence="3" id="KW-0472">Membrane</keyword>
<evidence type="ECO:0000256" key="4">
    <source>
        <dbReference type="ARBA" id="ARBA00023186"/>
    </source>
</evidence>
<evidence type="ECO:0000259" key="7">
    <source>
        <dbReference type="PROSITE" id="PS50076"/>
    </source>
</evidence>
<dbReference type="Pfam" id="PF00226">
    <property type="entry name" value="DnaJ"/>
    <property type="match status" value="1"/>
</dbReference>
<dbReference type="Gene3D" id="1.10.287.110">
    <property type="entry name" value="DnaJ domain"/>
    <property type="match status" value="1"/>
</dbReference>
<accession>A0A5D2QNU8</accession>
<evidence type="ECO:0000256" key="6">
    <source>
        <dbReference type="SAM" id="MobiDB-lite"/>
    </source>
</evidence>
<keyword evidence="2 5" id="KW-0175">Coiled coil</keyword>
<dbReference type="InterPro" id="IPR052812">
    <property type="entry name" value="Plant_DnaJ_domain"/>
</dbReference>
<dbReference type="SMART" id="SM00271">
    <property type="entry name" value="DnaJ"/>
    <property type="match status" value="1"/>
</dbReference>
<feature type="domain" description="J" evidence="7">
    <location>
        <begin position="17"/>
        <end position="82"/>
    </location>
</feature>
<feature type="region of interest" description="Disordered" evidence="6">
    <location>
        <begin position="350"/>
        <end position="406"/>
    </location>
</feature>